<dbReference type="STRING" id="336831.WG68_11330"/>
<dbReference type="Proteomes" id="UP000034228">
    <property type="component" value="Unassembled WGS sequence"/>
</dbReference>
<dbReference type="RefSeq" id="WP_046557804.1">
    <property type="nucleotide sequence ID" value="NZ_LAHO01000010.1"/>
</dbReference>
<accession>A0A0M2V4I0</accession>
<evidence type="ECO:0000313" key="3">
    <source>
        <dbReference type="Proteomes" id="UP000034228"/>
    </source>
</evidence>
<keyword evidence="1" id="KW-0227">DNA damage</keyword>
<keyword evidence="3" id="KW-1185">Reference proteome</keyword>
<evidence type="ECO:0000256" key="1">
    <source>
        <dbReference type="ARBA" id="ARBA00022763"/>
    </source>
</evidence>
<dbReference type="SUPFAM" id="SSF56672">
    <property type="entry name" value="DNA/RNA polymerases"/>
    <property type="match status" value="1"/>
</dbReference>
<dbReference type="EMBL" id="LAHO01000010">
    <property type="protein sequence ID" value="KKO45309.1"/>
    <property type="molecule type" value="Genomic_DNA"/>
</dbReference>
<dbReference type="InterPro" id="IPR043502">
    <property type="entry name" value="DNA/RNA_pol_sf"/>
</dbReference>
<dbReference type="CDD" id="cd03468">
    <property type="entry name" value="PolY_like"/>
    <property type="match status" value="1"/>
</dbReference>
<sequence>MALFLYLHFPSLQLDNLQLSAENSQNLAIAVVDQQHQLLQLNQSAINAGLKLQMGLASAAALCPDLQLLPYQSEQQLKVLNSAAQQLYQLSGDIALDPPAGLILRLDGMLQLYSGLAPYWQALSAKLHELAYRYQYSCGATPYAAKCLAYQQAALITNDAKRLSAALHASPLTATELTAPLQQQMARLGIHTLGQLLALPPAELARRFDSQLLSYLGRLRGDYYHALEYVQPESGFSRYLELLYDISDSAVLARPLVKLLQQLEQQLSRASCQCHQLLLTLFFRDNPKLQLCIGSAQGEYKAAAWLQLCQLQLQNLTLPEPVYGLQLDVNRFAGQQRPTEGLFAQQQASMSALQLLSLLQARLGRAAVSGLTLQNQHLPEQASQRSLPLVKGYVVKGQAGLAALALRPAFLLPKPQPLTEAVTISQGPERLCPDGWQLGAQRDYYIGRNRQGQWLWLFRTASQQWFVHGWFS</sequence>
<comment type="caution">
    <text evidence="2">The sequence shown here is derived from an EMBL/GenBank/DDBJ whole genome shotgun (WGS) entry which is preliminary data.</text>
</comment>
<dbReference type="OrthoDB" id="5298951at2"/>
<evidence type="ECO:0000313" key="2">
    <source>
        <dbReference type="EMBL" id="KKO45309.1"/>
    </source>
</evidence>
<dbReference type="InterPro" id="IPR050356">
    <property type="entry name" value="SulA_CellDiv_inhibitor"/>
</dbReference>
<organism evidence="2 3">
    <name type="scientific">Arsukibacterium ikkense</name>
    <dbReference type="NCBI Taxonomy" id="336831"/>
    <lineage>
        <taxon>Bacteria</taxon>
        <taxon>Pseudomonadati</taxon>
        <taxon>Pseudomonadota</taxon>
        <taxon>Gammaproteobacteria</taxon>
        <taxon>Chromatiales</taxon>
        <taxon>Chromatiaceae</taxon>
        <taxon>Arsukibacterium</taxon>
    </lineage>
</organism>
<dbReference type="PANTHER" id="PTHR35369:SF2">
    <property type="entry name" value="BLR3025 PROTEIN"/>
    <property type="match status" value="1"/>
</dbReference>
<dbReference type="GO" id="GO:0006281">
    <property type="term" value="P:DNA repair"/>
    <property type="evidence" value="ECO:0007669"/>
    <property type="project" value="TreeGrafter"/>
</dbReference>
<dbReference type="AlphaFoldDB" id="A0A0M2V4I0"/>
<protein>
    <submittedName>
        <fullName evidence="2">Protein ImuB</fullName>
    </submittedName>
</protein>
<name>A0A0M2V4I0_9GAMM</name>
<gene>
    <name evidence="2" type="ORF">WG68_11330</name>
</gene>
<dbReference type="PANTHER" id="PTHR35369">
    <property type="entry name" value="BLR3025 PROTEIN-RELATED"/>
    <property type="match status" value="1"/>
</dbReference>
<reference evidence="2 3" key="1">
    <citation type="submission" date="2015-03" db="EMBL/GenBank/DDBJ databases">
        <title>Draft genome sequences of two protease-producing strains of Arsukibacterium isolated from two cold and alkaline environments.</title>
        <authorList>
            <person name="Lylloff J.E."/>
            <person name="Skov L.B."/>
            <person name="Jepsen M."/>
            <person name="Hallin P.F."/>
            <person name="Sorensen S.J."/>
            <person name="Stougaard P."/>
            <person name="Glaring M.A."/>
        </authorList>
    </citation>
    <scope>NUCLEOTIDE SEQUENCE [LARGE SCALE GENOMIC DNA]</scope>
    <source>
        <strain evidence="2 3">GCM72</strain>
    </source>
</reference>
<proteinExistence type="predicted"/>
<dbReference type="PATRIC" id="fig|336831.14.peg.476"/>